<dbReference type="Proteomes" id="UP000799424">
    <property type="component" value="Unassembled WGS sequence"/>
</dbReference>
<evidence type="ECO:0000256" key="5">
    <source>
        <dbReference type="ARBA" id="ARBA00022833"/>
    </source>
</evidence>
<evidence type="ECO:0000256" key="2">
    <source>
        <dbReference type="ARBA" id="ARBA00022723"/>
    </source>
</evidence>
<keyword evidence="3 6" id="KW-0863">Zinc-finger</keyword>
<evidence type="ECO:0000313" key="8">
    <source>
        <dbReference type="EMBL" id="KAF2828116.1"/>
    </source>
</evidence>
<evidence type="ECO:0000256" key="4">
    <source>
        <dbReference type="ARBA" id="ARBA00022786"/>
    </source>
</evidence>
<keyword evidence="5" id="KW-0862">Zinc</keyword>
<dbReference type="GO" id="GO:0016567">
    <property type="term" value="P:protein ubiquitination"/>
    <property type="evidence" value="ECO:0007669"/>
    <property type="project" value="UniProtKB-UniPathway"/>
</dbReference>
<keyword evidence="4" id="KW-0833">Ubl conjugation pathway</keyword>
<dbReference type="Pfam" id="PF12678">
    <property type="entry name" value="zf-rbx1"/>
    <property type="match status" value="1"/>
</dbReference>
<sequence>MSTPQIHEATLQCYRMAVDHFQTHNTECDICKSAEAPNPAYDVIAKLEACSHIFHHHCITTWLSTQLNNPVNPSHGTCPMCRCVLLLNAAITNPAPPTLEVFGGGSLLEFARYMHSAPPWRT</sequence>
<evidence type="ECO:0000256" key="1">
    <source>
        <dbReference type="ARBA" id="ARBA00004906"/>
    </source>
</evidence>
<organism evidence="8 9">
    <name type="scientific">Ophiobolus disseminans</name>
    <dbReference type="NCBI Taxonomy" id="1469910"/>
    <lineage>
        <taxon>Eukaryota</taxon>
        <taxon>Fungi</taxon>
        <taxon>Dikarya</taxon>
        <taxon>Ascomycota</taxon>
        <taxon>Pezizomycotina</taxon>
        <taxon>Dothideomycetes</taxon>
        <taxon>Pleosporomycetidae</taxon>
        <taxon>Pleosporales</taxon>
        <taxon>Pleosporineae</taxon>
        <taxon>Phaeosphaeriaceae</taxon>
        <taxon>Ophiobolus</taxon>
    </lineage>
</organism>
<dbReference type="InterPro" id="IPR053238">
    <property type="entry name" value="RING-H2_zinc_finger"/>
</dbReference>
<comment type="pathway">
    <text evidence="1">Protein modification; protein ubiquitination.</text>
</comment>
<proteinExistence type="predicted"/>
<feature type="domain" description="RING-type" evidence="7">
    <location>
        <begin position="28"/>
        <end position="82"/>
    </location>
</feature>
<evidence type="ECO:0000313" key="9">
    <source>
        <dbReference type="Proteomes" id="UP000799424"/>
    </source>
</evidence>
<keyword evidence="2" id="KW-0479">Metal-binding</keyword>
<reference evidence="8" key="1">
    <citation type="journal article" date="2020" name="Stud. Mycol.">
        <title>101 Dothideomycetes genomes: a test case for predicting lifestyles and emergence of pathogens.</title>
        <authorList>
            <person name="Haridas S."/>
            <person name="Albert R."/>
            <person name="Binder M."/>
            <person name="Bloem J."/>
            <person name="Labutti K."/>
            <person name="Salamov A."/>
            <person name="Andreopoulos B."/>
            <person name="Baker S."/>
            <person name="Barry K."/>
            <person name="Bills G."/>
            <person name="Bluhm B."/>
            <person name="Cannon C."/>
            <person name="Castanera R."/>
            <person name="Culley D."/>
            <person name="Daum C."/>
            <person name="Ezra D."/>
            <person name="Gonzalez J."/>
            <person name="Henrissat B."/>
            <person name="Kuo A."/>
            <person name="Liang C."/>
            <person name="Lipzen A."/>
            <person name="Lutzoni F."/>
            <person name="Magnuson J."/>
            <person name="Mondo S."/>
            <person name="Nolan M."/>
            <person name="Ohm R."/>
            <person name="Pangilinan J."/>
            <person name="Park H.-J."/>
            <person name="Ramirez L."/>
            <person name="Alfaro M."/>
            <person name="Sun H."/>
            <person name="Tritt A."/>
            <person name="Yoshinaga Y."/>
            <person name="Zwiers L.-H."/>
            <person name="Turgeon B."/>
            <person name="Goodwin S."/>
            <person name="Spatafora J."/>
            <person name="Crous P."/>
            <person name="Grigoriev I."/>
        </authorList>
    </citation>
    <scope>NUCLEOTIDE SEQUENCE</scope>
    <source>
        <strain evidence="8">CBS 113818</strain>
    </source>
</reference>
<dbReference type="GO" id="GO:0051603">
    <property type="term" value="P:proteolysis involved in protein catabolic process"/>
    <property type="evidence" value="ECO:0007669"/>
    <property type="project" value="UniProtKB-ARBA"/>
</dbReference>
<dbReference type="Gene3D" id="3.30.40.10">
    <property type="entry name" value="Zinc/RING finger domain, C3HC4 (zinc finger)"/>
    <property type="match status" value="1"/>
</dbReference>
<dbReference type="OrthoDB" id="3801318at2759"/>
<dbReference type="PANTHER" id="PTHR14155">
    <property type="entry name" value="RING FINGER DOMAIN-CONTAINING"/>
    <property type="match status" value="1"/>
</dbReference>
<dbReference type="InterPro" id="IPR024766">
    <property type="entry name" value="Znf_RING_H2"/>
</dbReference>
<dbReference type="InterPro" id="IPR013083">
    <property type="entry name" value="Znf_RING/FYVE/PHD"/>
</dbReference>
<dbReference type="PROSITE" id="PS50089">
    <property type="entry name" value="ZF_RING_2"/>
    <property type="match status" value="1"/>
</dbReference>
<dbReference type="PANTHER" id="PTHR14155:SF610">
    <property type="entry name" value="OS01G0755700 PROTEIN"/>
    <property type="match status" value="1"/>
</dbReference>
<dbReference type="UniPathway" id="UPA00143"/>
<evidence type="ECO:0000259" key="7">
    <source>
        <dbReference type="PROSITE" id="PS50089"/>
    </source>
</evidence>
<dbReference type="GO" id="GO:0008270">
    <property type="term" value="F:zinc ion binding"/>
    <property type="evidence" value="ECO:0007669"/>
    <property type="project" value="UniProtKB-KW"/>
</dbReference>
<keyword evidence="9" id="KW-1185">Reference proteome</keyword>
<evidence type="ECO:0000256" key="6">
    <source>
        <dbReference type="PROSITE-ProRule" id="PRU00175"/>
    </source>
</evidence>
<dbReference type="EMBL" id="MU006223">
    <property type="protein sequence ID" value="KAF2828116.1"/>
    <property type="molecule type" value="Genomic_DNA"/>
</dbReference>
<accession>A0A6A7A4P1</accession>
<dbReference type="AlphaFoldDB" id="A0A6A7A4P1"/>
<name>A0A6A7A4P1_9PLEO</name>
<gene>
    <name evidence="8" type="ORF">CC86DRAFT_204498</name>
</gene>
<dbReference type="SUPFAM" id="SSF57850">
    <property type="entry name" value="RING/U-box"/>
    <property type="match status" value="1"/>
</dbReference>
<evidence type="ECO:0000256" key="3">
    <source>
        <dbReference type="ARBA" id="ARBA00022771"/>
    </source>
</evidence>
<protein>
    <recommendedName>
        <fullName evidence="7">RING-type domain-containing protein</fullName>
    </recommendedName>
</protein>
<dbReference type="SMART" id="SM01197">
    <property type="entry name" value="FANCL_C"/>
    <property type="match status" value="1"/>
</dbReference>
<dbReference type="SMART" id="SM00184">
    <property type="entry name" value="RING"/>
    <property type="match status" value="1"/>
</dbReference>
<dbReference type="InterPro" id="IPR001841">
    <property type="entry name" value="Znf_RING"/>
</dbReference>